<feature type="transmembrane region" description="Helical" evidence="5">
    <location>
        <begin position="29"/>
        <end position="48"/>
    </location>
</feature>
<gene>
    <name evidence="6" type="ORF">CC80DRAFT_472942</name>
</gene>
<reference evidence="6" key="1">
    <citation type="journal article" date="2020" name="Stud. Mycol.">
        <title>101 Dothideomycetes genomes: a test case for predicting lifestyles and emergence of pathogens.</title>
        <authorList>
            <person name="Haridas S."/>
            <person name="Albert R."/>
            <person name="Binder M."/>
            <person name="Bloem J."/>
            <person name="Labutti K."/>
            <person name="Salamov A."/>
            <person name="Andreopoulos B."/>
            <person name="Baker S."/>
            <person name="Barry K."/>
            <person name="Bills G."/>
            <person name="Bluhm B."/>
            <person name="Cannon C."/>
            <person name="Castanera R."/>
            <person name="Culley D."/>
            <person name="Daum C."/>
            <person name="Ezra D."/>
            <person name="Gonzalez J."/>
            <person name="Henrissat B."/>
            <person name="Kuo A."/>
            <person name="Liang C."/>
            <person name="Lipzen A."/>
            <person name="Lutzoni F."/>
            <person name="Magnuson J."/>
            <person name="Mondo S."/>
            <person name="Nolan M."/>
            <person name="Ohm R."/>
            <person name="Pangilinan J."/>
            <person name="Park H.-J."/>
            <person name="Ramirez L."/>
            <person name="Alfaro M."/>
            <person name="Sun H."/>
            <person name="Tritt A."/>
            <person name="Yoshinaga Y."/>
            <person name="Zwiers L.-H."/>
            <person name="Turgeon B."/>
            <person name="Goodwin S."/>
            <person name="Spatafora J."/>
            <person name="Crous P."/>
            <person name="Grigoriev I."/>
        </authorList>
    </citation>
    <scope>NUCLEOTIDE SEQUENCE</scope>
    <source>
        <strain evidence="6">CBS 675.92</strain>
    </source>
</reference>
<feature type="transmembrane region" description="Helical" evidence="5">
    <location>
        <begin position="240"/>
        <end position="262"/>
    </location>
</feature>
<dbReference type="PANTHER" id="PTHR31162:SF0">
    <property type="entry name" value="MALIC ACID TRANSPORT PROTEIN"/>
    <property type="match status" value="1"/>
</dbReference>
<feature type="transmembrane region" description="Helical" evidence="5">
    <location>
        <begin position="60"/>
        <end position="79"/>
    </location>
</feature>
<feature type="transmembrane region" description="Helical" evidence="5">
    <location>
        <begin position="282"/>
        <end position="309"/>
    </location>
</feature>
<organism evidence="6 7">
    <name type="scientific">Byssothecium circinans</name>
    <dbReference type="NCBI Taxonomy" id="147558"/>
    <lineage>
        <taxon>Eukaryota</taxon>
        <taxon>Fungi</taxon>
        <taxon>Dikarya</taxon>
        <taxon>Ascomycota</taxon>
        <taxon>Pezizomycotina</taxon>
        <taxon>Dothideomycetes</taxon>
        <taxon>Pleosporomycetidae</taxon>
        <taxon>Pleosporales</taxon>
        <taxon>Massarineae</taxon>
        <taxon>Massarinaceae</taxon>
        <taxon>Byssothecium</taxon>
    </lineage>
</organism>
<dbReference type="CDD" id="cd09317">
    <property type="entry name" value="TDT_Mae1_like"/>
    <property type="match status" value="1"/>
</dbReference>
<evidence type="ECO:0000313" key="7">
    <source>
        <dbReference type="Proteomes" id="UP000800035"/>
    </source>
</evidence>
<feature type="transmembrane region" description="Helical" evidence="5">
    <location>
        <begin position="169"/>
        <end position="190"/>
    </location>
</feature>
<dbReference type="GO" id="GO:0016020">
    <property type="term" value="C:membrane"/>
    <property type="evidence" value="ECO:0007669"/>
    <property type="project" value="UniProtKB-SubCell"/>
</dbReference>
<feature type="transmembrane region" description="Helical" evidence="5">
    <location>
        <begin position="210"/>
        <end position="228"/>
    </location>
</feature>
<accession>A0A6A5TTD6</accession>
<feature type="transmembrane region" description="Helical" evidence="5">
    <location>
        <begin position="349"/>
        <end position="376"/>
    </location>
</feature>
<keyword evidence="7" id="KW-1185">Reference proteome</keyword>
<keyword evidence="3 5" id="KW-1133">Transmembrane helix</keyword>
<dbReference type="PANTHER" id="PTHR31162">
    <property type="entry name" value="MALIC ACID TRANSPORT PROTEIN-RELATED"/>
    <property type="match status" value="1"/>
</dbReference>
<evidence type="ECO:0000313" key="6">
    <source>
        <dbReference type="EMBL" id="KAF1956213.1"/>
    </source>
</evidence>
<feature type="transmembrane region" description="Helical" evidence="5">
    <location>
        <begin position="137"/>
        <end position="157"/>
    </location>
</feature>
<dbReference type="Proteomes" id="UP000800035">
    <property type="component" value="Unassembled WGS sequence"/>
</dbReference>
<evidence type="ECO:0000256" key="1">
    <source>
        <dbReference type="ARBA" id="ARBA00004141"/>
    </source>
</evidence>
<dbReference type="InterPro" id="IPR038665">
    <property type="entry name" value="Voltage-dep_anion_channel_sf"/>
</dbReference>
<proteinExistence type="predicted"/>
<evidence type="ECO:0000256" key="2">
    <source>
        <dbReference type="ARBA" id="ARBA00022692"/>
    </source>
</evidence>
<evidence type="ECO:0000256" key="4">
    <source>
        <dbReference type="ARBA" id="ARBA00023136"/>
    </source>
</evidence>
<comment type="subcellular location">
    <subcellularLocation>
        <location evidence="1">Membrane</location>
        <topology evidence="1">Multi-pass membrane protein</topology>
    </subcellularLocation>
</comment>
<sequence>MDEERNCSDEQKEPEHGDKVGIRERLKHFTWAWFTSTMSTGGLAIALAETPHKFRGLYTIGVIVYLFNIVLFVMLCACMTMRSIISPKHFKRSFYHPPEAFYFGSFWLSVCVILGGTQVYGVTYGPCGAWLTTTLRILYYTYAALSLLNSIQQYFTFVTRTPTHPIPFAPSWFLAGYSAMLTGTLASLIASSQPVHHRVPILISGLAYQGFGWLLSCILLVMYLYTLMETGLPPPAVRPGMFIPVGTTAYTIVVLIGLVRAIPAEYGWFGENPGAAQVLRTMALFVSVFLWLFSFWLFALAVLAIIAALIPPKPAKMPFALPWWAFVFPNVGFTLSTVCIGQEMGSEGILWVGSAMTVLLVAVWLFTAGMCVRAVVLGRICWPGRDEDGGMFKDE</sequence>
<feature type="transmembrane region" description="Helical" evidence="5">
    <location>
        <begin position="321"/>
        <end position="343"/>
    </location>
</feature>
<dbReference type="GO" id="GO:0015140">
    <property type="term" value="F:malate transmembrane transporter activity"/>
    <property type="evidence" value="ECO:0007669"/>
    <property type="project" value="InterPro"/>
</dbReference>
<dbReference type="EMBL" id="ML976992">
    <property type="protein sequence ID" value="KAF1956213.1"/>
    <property type="molecule type" value="Genomic_DNA"/>
</dbReference>
<evidence type="ECO:0000256" key="3">
    <source>
        <dbReference type="ARBA" id="ARBA00022989"/>
    </source>
</evidence>
<name>A0A6A5TTD6_9PLEO</name>
<dbReference type="Pfam" id="PF03595">
    <property type="entry name" value="SLAC1"/>
    <property type="match status" value="1"/>
</dbReference>
<dbReference type="InterPro" id="IPR030185">
    <property type="entry name" value="Mae1"/>
</dbReference>
<dbReference type="AlphaFoldDB" id="A0A6A5TTD6"/>
<dbReference type="InterPro" id="IPR004695">
    <property type="entry name" value="SLAC1/Mae1/Ssu1/TehA"/>
</dbReference>
<evidence type="ECO:0000256" key="5">
    <source>
        <dbReference type="SAM" id="Phobius"/>
    </source>
</evidence>
<dbReference type="Gene3D" id="1.50.10.150">
    <property type="entry name" value="Voltage-dependent anion channel"/>
    <property type="match status" value="1"/>
</dbReference>
<protein>
    <recommendedName>
        <fullName evidence="8">C4-dicarboxylate transporter/malic acid transport protein</fullName>
    </recommendedName>
</protein>
<dbReference type="OrthoDB" id="2901184at2759"/>
<feature type="transmembrane region" description="Helical" evidence="5">
    <location>
        <begin position="100"/>
        <end position="117"/>
    </location>
</feature>
<keyword evidence="2 5" id="KW-0812">Transmembrane</keyword>
<evidence type="ECO:0008006" key="8">
    <source>
        <dbReference type="Google" id="ProtNLM"/>
    </source>
</evidence>
<keyword evidence="4 5" id="KW-0472">Membrane</keyword>